<dbReference type="InterPro" id="IPR001031">
    <property type="entry name" value="Thioesterase"/>
</dbReference>
<dbReference type="EMBL" id="JBHFNQ010000094">
    <property type="protein sequence ID" value="MFB2877606.1"/>
    <property type="molecule type" value="Genomic_DNA"/>
</dbReference>
<dbReference type="SUPFAM" id="SSF53474">
    <property type="entry name" value="alpha/beta-Hydrolases"/>
    <property type="match status" value="1"/>
</dbReference>
<evidence type="ECO:0000256" key="1">
    <source>
        <dbReference type="ARBA" id="ARBA00022450"/>
    </source>
</evidence>
<dbReference type="InterPro" id="IPR036736">
    <property type="entry name" value="ACP-like_sf"/>
</dbReference>
<dbReference type="InterPro" id="IPR029058">
    <property type="entry name" value="AB_hydrolase_fold"/>
</dbReference>
<reference evidence="4 5" key="1">
    <citation type="submission" date="2024-09" db="EMBL/GenBank/DDBJ databases">
        <title>Floridaenema gen nov. (Aerosakkonemataceae, Aerosakkonematales ord. nov., Cyanobacteria) from benthic tropical and subtropical fresh waters, with the description of four new species.</title>
        <authorList>
            <person name="Moretto J.A."/>
            <person name="Berthold D.E."/>
            <person name="Lefler F.W."/>
            <person name="Huang I.-S."/>
            <person name="Laughinghouse H. IV."/>
        </authorList>
    </citation>
    <scope>NUCLEOTIDE SEQUENCE [LARGE SCALE GENOMIC DNA]</scope>
    <source>
        <strain evidence="4 5">BLCC-F46</strain>
    </source>
</reference>
<dbReference type="CDD" id="cd05930">
    <property type="entry name" value="A_NRPS"/>
    <property type="match status" value="1"/>
</dbReference>
<evidence type="ECO:0000313" key="5">
    <source>
        <dbReference type="Proteomes" id="UP001576774"/>
    </source>
</evidence>
<dbReference type="InterPro" id="IPR009081">
    <property type="entry name" value="PP-bd_ACP"/>
</dbReference>
<comment type="caution">
    <text evidence="4">The sequence shown here is derived from an EMBL/GenBank/DDBJ whole genome shotgun (WGS) entry which is preliminary data.</text>
</comment>
<dbReference type="Gene3D" id="2.30.38.10">
    <property type="entry name" value="Luciferase, Domain 3"/>
    <property type="match status" value="1"/>
</dbReference>
<keyword evidence="1" id="KW-0596">Phosphopantetheine</keyword>
<dbReference type="InterPro" id="IPR025110">
    <property type="entry name" value="AMP-bd_C"/>
</dbReference>
<dbReference type="InterPro" id="IPR045851">
    <property type="entry name" value="AMP-bd_C_sf"/>
</dbReference>
<proteinExistence type="predicted"/>
<evidence type="ECO:0000256" key="2">
    <source>
        <dbReference type="ARBA" id="ARBA00022553"/>
    </source>
</evidence>
<dbReference type="NCBIfam" id="TIGR01733">
    <property type="entry name" value="AA-adenyl-dom"/>
    <property type="match status" value="1"/>
</dbReference>
<dbReference type="InterPro" id="IPR000873">
    <property type="entry name" value="AMP-dep_synth/lig_dom"/>
</dbReference>
<dbReference type="Pfam" id="PF13193">
    <property type="entry name" value="AMP-binding_C"/>
    <property type="match status" value="1"/>
</dbReference>
<dbReference type="RefSeq" id="WP_413270705.1">
    <property type="nucleotide sequence ID" value="NZ_JBHFNQ010000094.1"/>
</dbReference>
<gene>
    <name evidence="4" type="ORF">ACE1CC_12195</name>
</gene>
<dbReference type="Pfam" id="PF00975">
    <property type="entry name" value="Thioesterase"/>
    <property type="match status" value="1"/>
</dbReference>
<dbReference type="PANTHER" id="PTHR44845">
    <property type="entry name" value="CARRIER DOMAIN-CONTAINING PROTEIN"/>
    <property type="match status" value="1"/>
</dbReference>
<name>A0ABV4X4A2_9CYAN</name>
<dbReference type="InterPro" id="IPR020806">
    <property type="entry name" value="PKS_PP-bd"/>
</dbReference>
<evidence type="ECO:0000259" key="3">
    <source>
        <dbReference type="PROSITE" id="PS50075"/>
    </source>
</evidence>
<dbReference type="PANTHER" id="PTHR44845:SF7">
    <property type="entry name" value="PLIPASTATIN SYNTHASE SUBUNIT D"/>
    <property type="match status" value="1"/>
</dbReference>
<dbReference type="SMART" id="SM00823">
    <property type="entry name" value="PKS_PP"/>
    <property type="match status" value="1"/>
</dbReference>
<feature type="domain" description="Carrier" evidence="3">
    <location>
        <begin position="540"/>
        <end position="615"/>
    </location>
</feature>
<dbReference type="Pfam" id="PF00550">
    <property type="entry name" value="PP-binding"/>
    <property type="match status" value="1"/>
</dbReference>
<dbReference type="Proteomes" id="UP001576774">
    <property type="component" value="Unassembled WGS sequence"/>
</dbReference>
<accession>A0ABV4X4A2</accession>
<keyword evidence="2" id="KW-0597">Phosphoprotein</keyword>
<keyword evidence="5" id="KW-1185">Reference proteome</keyword>
<dbReference type="SUPFAM" id="SSF56801">
    <property type="entry name" value="Acetyl-CoA synthetase-like"/>
    <property type="match status" value="1"/>
</dbReference>
<dbReference type="PROSITE" id="PS50075">
    <property type="entry name" value="CARRIER"/>
    <property type="match status" value="1"/>
</dbReference>
<organism evidence="4 5">
    <name type="scientific">Floridaenema aerugineum BLCC-F46</name>
    <dbReference type="NCBI Taxonomy" id="3153654"/>
    <lineage>
        <taxon>Bacteria</taxon>
        <taxon>Bacillati</taxon>
        <taxon>Cyanobacteriota</taxon>
        <taxon>Cyanophyceae</taxon>
        <taxon>Oscillatoriophycideae</taxon>
        <taxon>Aerosakkonematales</taxon>
        <taxon>Aerosakkonemataceae</taxon>
        <taxon>Floridanema</taxon>
        <taxon>Floridanema aerugineum</taxon>
    </lineage>
</organism>
<dbReference type="Gene3D" id="1.10.1200.10">
    <property type="entry name" value="ACP-like"/>
    <property type="match status" value="1"/>
</dbReference>
<evidence type="ECO:0000313" key="4">
    <source>
        <dbReference type="EMBL" id="MFB2877606.1"/>
    </source>
</evidence>
<dbReference type="Gene3D" id="3.40.50.1820">
    <property type="entry name" value="alpha/beta hydrolase"/>
    <property type="match status" value="1"/>
</dbReference>
<dbReference type="InterPro" id="IPR010071">
    <property type="entry name" value="AA_adenyl_dom"/>
</dbReference>
<protein>
    <submittedName>
        <fullName evidence="4">Amino acid adenylation domain-containing protein</fullName>
    </submittedName>
</protein>
<dbReference type="Gene3D" id="3.30.300.30">
    <property type="match status" value="1"/>
</dbReference>
<dbReference type="Gene3D" id="3.40.50.980">
    <property type="match status" value="2"/>
</dbReference>
<sequence>MDKDLLEPSAITFQVEDRLQATLLNLPDSETIALISSNQQLTYRELNQQANQLAHYLQALGVKPETLVGIYMNRSVDLIVGILAILKVGAAYVPLDPGYPRERLSFILEDTRAQIVITHSSLISELPTNLTHVICVDTSWEVLAQQNTENPENLPLPENLAYVMYTSGSTAKPKGVAMSHGSIAHYIKSLNQTLKIQASDTYLHTASFSFSSSVRQLMLPLTQGSKIVLASKEQTQNPLSLLELIEQQQVTVFDTVQSVWRYVLKQLKELEPASAQALVPSSLRKVIFSGGLLPCLLYQEVRQLLGTEVNIFNVYGQTETIGTSVFPIPATFDKRDGYVPVGHPLAHVQVLVLDEELQPVAADQKGELCIISPGLARGYFNLAELTAKRFIDYSLPDRTLVRLYRSGDVARFLSDGMIELLGRTDYQVKIREMRVELEEIEAVLEQHPLVRQAVVTAIDDANDGKRLVAYIVTNQSDSQQVELNHVLREFLKTKLPEYMLPSVILKLEKLPLTPNGKIDRKALPTNLELVQQDLAVGYLPPRNDVERELAEIWQKVLGVPQVGIQDDFFELGGNSFTAVSIFGQIESKFGKQLPLGSLFERSTIESLAEVIQETTSQLETNNNPGSSTKQIVKIQEGDPGKTPLFLVHALGMSVLYYRDFARYLGSDRPVYAIQPLEVEDQSTVDNLEALASLYIKEIQTIQPQGPYLLGGHSFGGKVAFEIAQQLQQQGQDIAFLALFDTYGPNAMIRLPLHKRILIHLNNLYSQGPMYLIERLGSWYGWIGGLAKTEYERWTFSKAQKQSESMSFEILKRGIEDFHSDLQNRYTYRPYSGDIHLFRCTEHETLNYYGVELDKEKLGWDKVATGGLTIYDALGKHLTMFDEPYVKPLAENVKSCLDRIRKSASLPEKGNLLK</sequence>
<dbReference type="Pfam" id="PF00501">
    <property type="entry name" value="AMP-binding"/>
    <property type="match status" value="1"/>
</dbReference>
<dbReference type="SUPFAM" id="SSF47336">
    <property type="entry name" value="ACP-like"/>
    <property type="match status" value="1"/>
</dbReference>